<feature type="domain" description="Methyltransferase" evidence="1">
    <location>
        <begin position="31"/>
        <end position="124"/>
    </location>
</feature>
<dbReference type="SUPFAM" id="SSF53335">
    <property type="entry name" value="S-adenosyl-L-methionine-dependent methyltransferases"/>
    <property type="match status" value="1"/>
</dbReference>
<evidence type="ECO:0000259" key="1">
    <source>
        <dbReference type="Pfam" id="PF13649"/>
    </source>
</evidence>
<reference evidence="2 3" key="1">
    <citation type="journal article" date="2016" name="ISME J.">
        <title>Chasing the elusive Euryarchaeota class WSA2: genomes reveal a uniquely fastidious methyl-reducing methanogen.</title>
        <authorList>
            <person name="Nobu M.K."/>
            <person name="Narihiro T."/>
            <person name="Kuroda K."/>
            <person name="Mei R."/>
            <person name="Liu W.T."/>
        </authorList>
    </citation>
    <scope>NUCLEOTIDE SEQUENCE [LARGE SCALE GENOMIC DNA]</scope>
    <source>
        <strain evidence="2">U1lsi0528_Bin055</strain>
    </source>
</reference>
<sequence>MNNSVFSTRAVSVYKALFFSEYYSVSKKAIDCGAGGNNPPIQIFEKNGYKTVGIDIDENQIAQANRVFMEKEYRTRILKDDFRCIHQADNEFGCSYSYNSVFHMKKEDVKKSIMEMIRITEPGGVIYFNLLHKNDCGYGNGKRIDNDSFEDLNDGIIHSYYLDDEIDKDVNNCELLEKEIKNVQRQYENRIIHQWFIEYFYRKNGAT</sequence>
<name>A0A150IN62_9EURY</name>
<dbReference type="EMBL" id="LNGC01000216">
    <property type="protein sequence ID" value="KYC46104.1"/>
    <property type="molecule type" value="Genomic_DNA"/>
</dbReference>
<dbReference type="CDD" id="cd02440">
    <property type="entry name" value="AdoMet_MTases"/>
    <property type="match status" value="1"/>
</dbReference>
<accession>A0A150IN62</accession>
<dbReference type="Gene3D" id="3.40.50.150">
    <property type="entry name" value="Vaccinia Virus protein VP39"/>
    <property type="match status" value="1"/>
</dbReference>
<dbReference type="Pfam" id="PF13649">
    <property type="entry name" value="Methyltransf_25"/>
    <property type="match status" value="1"/>
</dbReference>
<evidence type="ECO:0000313" key="2">
    <source>
        <dbReference type="EMBL" id="KYC46104.1"/>
    </source>
</evidence>
<protein>
    <recommendedName>
        <fullName evidence="1">Methyltransferase domain-containing protein</fullName>
    </recommendedName>
</protein>
<dbReference type="InterPro" id="IPR029063">
    <property type="entry name" value="SAM-dependent_MTases_sf"/>
</dbReference>
<evidence type="ECO:0000313" key="3">
    <source>
        <dbReference type="Proteomes" id="UP000075398"/>
    </source>
</evidence>
<dbReference type="InterPro" id="IPR041698">
    <property type="entry name" value="Methyltransf_25"/>
</dbReference>
<dbReference type="Proteomes" id="UP000075398">
    <property type="component" value="Unassembled WGS sequence"/>
</dbReference>
<proteinExistence type="predicted"/>
<comment type="caution">
    <text evidence="2">The sequence shown here is derived from an EMBL/GenBank/DDBJ whole genome shotgun (WGS) entry which is preliminary data.</text>
</comment>
<gene>
    <name evidence="2" type="ORF">AMQ22_02170</name>
</gene>
<dbReference type="AlphaFoldDB" id="A0A150IN62"/>
<organism evidence="2 3">
    <name type="scientific">Candidatus Methanofastidiosum methylothiophilum</name>
    <dbReference type="NCBI Taxonomy" id="1705564"/>
    <lineage>
        <taxon>Archaea</taxon>
        <taxon>Methanobacteriati</taxon>
        <taxon>Methanobacteriota</taxon>
        <taxon>Stenosarchaea group</taxon>
        <taxon>Candidatus Methanofastidiosia</taxon>
        <taxon>Candidatus Methanofastidiosales</taxon>
        <taxon>Candidatus Methanofastidiosaceae</taxon>
        <taxon>Candidatus Methanofastidiosum</taxon>
    </lineage>
</organism>